<dbReference type="Gene3D" id="2.40.330.10">
    <property type="entry name" value="DNA-binding pseudobarrel domain"/>
    <property type="match status" value="2"/>
</dbReference>
<keyword evidence="2" id="KW-0805">Transcription regulation</keyword>
<name>A0A2C9V2S0_MANES</name>
<dbReference type="STRING" id="3983.A0A2C9V2S0"/>
<feature type="domain" description="TF-B3" evidence="6">
    <location>
        <begin position="197"/>
        <end position="291"/>
    </location>
</feature>
<dbReference type="SUPFAM" id="SSF101936">
    <property type="entry name" value="DNA-binding pseudobarrel domain"/>
    <property type="match status" value="2"/>
</dbReference>
<accession>A0A2C9V2S0</accession>
<evidence type="ECO:0000256" key="1">
    <source>
        <dbReference type="ARBA" id="ARBA00004123"/>
    </source>
</evidence>
<dbReference type="InterPro" id="IPR050655">
    <property type="entry name" value="Plant_B3_domain"/>
</dbReference>
<dbReference type="PANTHER" id="PTHR31920:SF138">
    <property type="entry name" value="TF-B3 DOMAIN-CONTAINING PROTEIN"/>
    <property type="match status" value="1"/>
</dbReference>
<dbReference type="OMA" id="SHATRMA"/>
<dbReference type="AlphaFoldDB" id="A0A2C9V2S0"/>
<keyword evidence="8" id="KW-1185">Reference proteome</keyword>
<comment type="caution">
    <text evidence="7">The sequence shown here is derived from an EMBL/GenBank/DDBJ whole genome shotgun (WGS) entry which is preliminary data.</text>
</comment>
<evidence type="ECO:0000259" key="6">
    <source>
        <dbReference type="PROSITE" id="PS50863"/>
    </source>
</evidence>
<evidence type="ECO:0000313" key="8">
    <source>
        <dbReference type="Proteomes" id="UP000091857"/>
    </source>
</evidence>
<dbReference type="PROSITE" id="PS50863">
    <property type="entry name" value="B3"/>
    <property type="match status" value="2"/>
</dbReference>
<dbReference type="GO" id="GO:0005634">
    <property type="term" value="C:nucleus"/>
    <property type="evidence" value="ECO:0007669"/>
    <property type="project" value="UniProtKB-SubCell"/>
</dbReference>
<dbReference type="Proteomes" id="UP000091857">
    <property type="component" value="Chromosome 10"/>
</dbReference>
<dbReference type="Gramene" id="Manes.10G033300.1.v8.1">
    <property type="protein sequence ID" value="Manes.10G033300.1.v8.1.CDS"/>
    <property type="gene ID" value="Manes.10G033300.v8.1"/>
</dbReference>
<dbReference type="InterPro" id="IPR015300">
    <property type="entry name" value="DNA-bd_pseudobarrel_sf"/>
</dbReference>
<dbReference type="InterPro" id="IPR003340">
    <property type="entry name" value="B3_DNA-bd"/>
</dbReference>
<evidence type="ECO:0000256" key="3">
    <source>
        <dbReference type="ARBA" id="ARBA00023125"/>
    </source>
</evidence>
<evidence type="ECO:0000313" key="7">
    <source>
        <dbReference type="EMBL" id="OAY38663.1"/>
    </source>
</evidence>
<proteinExistence type="predicted"/>
<dbReference type="Pfam" id="PF02362">
    <property type="entry name" value="B3"/>
    <property type="match status" value="2"/>
</dbReference>
<evidence type="ECO:0000256" key="2">
    <source>
        <dbReference type="ARBA" id="ARBA00023015"/>
    </source>
</evidence>
<protein>
    <recommendedName>
        <fullName evidence="6">TF-B3 domain-containing protein</fullName>
    </recommendedName>
</protein>
<dbReference type="GO" id="GO:0003677">
    <property type="term" value="F:DNA binding"/>
    <property type="evidence" value="ECO:0007669"/>
    <property type="project" value="UniProtKB-KW"/>
</dbReference>
<organism evidence="7 8">
    <name type="scientific">Manihot esculenta</name>
    <name type="common">Cassava</name>
    <name type="synonym">Jatropha manihot</name>
    <dbReference type="NCBI Taxonomy" id="3983"/>
    <lineage>
        <taxon>Eukaryota</taxon>
        <taxon>Viridiplantae</taxon>
        <taxon>Streptophyta</taxon>
        <taxon>Embryophyta</taxon>
        <taxon>Tracheophyta</taxon>
        <taxon>Spermatophyta</taxon>
        <taxon>Magnoliopsida</taxon>
        <taxon>eudicotyledons</taxon>
        <taxon>Gunneridae</taxon>
        <taxon>Pentapetalae</taxon>
        <taxon>rosids</taxon>
        <taxon>fabids</taxon>
        <taxon>Malpighiales</taxon>
        <taxon>Euphorbiaceae</taxon>
        <taxon>Crotonoideae</taxon>
        <taxon>Manihoteae</taxon>
        <taxon>Manihot</taxon>
    </lineage>
</organism>
<keyword evidence="4" id="KW-0804">Transcription</keyword>
<dbReference type="SMR" id="A0A2C9V2S0"/>
<gene>
    <name evidence="7" type="ORF">MANES_10G033300v8</name>
</gene>
<feature type="domain" description="TF-B3" evidence="6">
    <location>
        <begin position="6"/>
        <end position="99"/>
    </location>
</feature>
<dbReference type="OrthoDB" id="846253at2759"/>
<evidence type="ECO:0000256" key="4">
    <source>
        <dbReference type="ARBA" id="ARBA00023163"/>
    </source>
</evidence>
<dbReference type="PANTHER" id="PTHR31920">
    <property type="entry name" value="B3 DOMAIN-CONTAINING"/>
    <property type="match status" value="1"/>
</dbReference>
<sequence>MEIAAHFFKIILHSTIQQGKLEIPRKFVRKYGNGLSSPVILHVPSGAKWSVELLNCNGDVLLGKGWQDFSNYYSLDIGNFLLFKYEGNCQFCVLIFDKSALEIEYPCENIFNTKPNSDDLHNTTIKENEDDTSVEALDFPSQCKKMGGKSTFLHQSRKFMQSRRKKNDHGKVKSSHACSWNSQALEDANNFITKYPSFKVVVKPYHWDHNNVSMPAGFFRRYFKCQTQNVILQIADTLWSVKLIRPSRRCAATLSAGWHAFSRENALGVGDVCVFELIKRNLLNVSIFRCVN</sequence>
<dbReference type="CDD" id="cd10017">
    <property type="entry name" value="B3_DNA"/>
    <property type="match status" value="2"/>
</dbReference>
<comment type="subcellular location">
    <subcellularLocation>
        <location evidence="1">Nucleus</location>
    </subcellularLocation>
</comment>
<dbReference type="SMART" id="SM01019">
    <property type="entry name" value="B3"/>
    <property type="match status" value="2"/>
</dbReference>
<evidence type="ECO:0000256" key="5">
    <source>
        <dbReference type="ARBA" id="ARBA00023242"/>
    </source>
</evidence>
<keyword evidence="5" id="KW-0539">Nucleus</keyword>
<keyword evidence="3" id="KW-0238">DNA-binding</keyword>
<reference evidence="8" key="1">
    <citation type="journal article" date="2016" name="Nat. Biotechnol.">
        <title>Sequencing wild and cultivated cassava and related species reveals extensive interspecific hybridization and genetic diversity.</title>
        <authorList>
            <person name="Bredeson J.V."/>
            <person name="Lyons J.B."/>
            <person name="Prochnik S.E."/>
            <person name="Wu G.A."/>
            <person name="Ha C.M."/>
            <person name="Edsinger-Gonzales E."/>
            <person name="Grimwood J."/>
            <person name="Schmutz J."/>
            <person name="Rabbi I.Y."/>
            <person name="Egesi C."/>
            <person name="Nauluvula P."/>
            <person name="Lebot V."/>
            <person name="Ndunguru J."/>
            <person name="Mkamilo G."/>
            <person name="Bart R.S."/>
            <person name="Setter T.L."/>
            <person name="Gleadow R.M."/>
            <person name="Kulakow P."/>
            <person name="Ferguson M.E."/>
            <person name="Rounsley S."/>
            <person name="Rokhsar D.S."/>
        </authorList>
    </citation>
    <scope>NUCLEOTIDE SEQUENCE [LARGE SCALE GENOMIC DNA]</scope>
    <source>
        <strain evidence="8">cv. AM560-2</strain>
    </source>
</reference>
<dbReference type="EMBL" id="CM004396">
    <property type="protein sequence ID" value="OAY38663.1"/>
    <property type="molecule type" value="Genomic_DNA"/>
</dbReference>